<dbReference type="InterPro" id="IPR000983">
    <property type="entry name" value="Bac_GSPG_pilin"/>
</dbReference>
<accession>A0A4U1BCN1</accession>
<dbReference type="PRINTS" id="PR00813">
    <property type="entry name" value="BCTERIALGSPG"/>
</dbReference>
<dbReference type="EMBL" id="SWCI01000006">
    <property type="protein sequence ID" value="TKB48783.1"/>
    <property type="molecule type" value="Genomic_DNA"/>
</dbReference>
<dbReference type="Proteomes" id="UP000305674">
    <property type="component" value="Unassembled WGS sequence"/>
</dbReference>
<proteinExistence type="predicted"/>
<dbReference type="NCBIfam" id="TIGR02532">
    <property type="entry name" value="IV_pilin_GFxxxE"/>
    <property type="match status" value="1"/>
</dbReference>
<dbReference type="SUPFAM" id="SSF54523">
    <property type="entry name" value="Pili subunits"/>
    <property type="match status" value="1"/>
</dbReference>
<dbReference type="AlphaFoldDB" id="A0A4U1BCN1"/>
<dbReference type="GO" id="GO:0043683">
    <property type="term" value="P:type IV pilus assembly"/>
    <property type="evidence" value="ECO:0007669"/>
    <property type="project" value="InterPro"/>
</dbReference>
<dbReference type="GO" id="GO:0015628">
    <property type="term" value="P:protein secretion by the type II secretion system"/>
    <property type="evidence" value="ECO:0007669"/>
    <property type="project" value="InterPro"/>
</dbReference>
<keyword evidence="2" id="KW-1133">Transmembrane helix</keyword>
<keyword evidence="1" id="KW-0488">Methylation</keyword>
<dbReference type="OrthoDB" id="5296638at2"/>
<dbReference type="Pfam" id="PF07963">
    <property type="entry name" value="N_methyl"/>
    <property type="match status" value="1"/>
</dbReference>
<dbReference type="InterPro" id="IPR012902">
    <property type="entry name" value="N_methyl_site"/>
</dbReference>
<reference evidence="3 4" key="1">
    <citation type="submission" date="2019-04" db="EMBL/GenBank/DDBJ databases">
        <authorList>
            <person name="Hwang J.C."/>
        </authorList>
    </citation>
    <scope>NUCLEOTIDE SEQUENCE [LARGE SCALE GENOMIC DNA]</scope>
    <source>
        <strain evidence="3 4">IMCC35001</strain>
    </source>
</reference>
<sequence length="131" mass="13902">MRVQGGVSLIELMLVVAILGLLLTLALPSYQGHLASGYRSDAIANLMKLANLQERYYLSYQSYTDDMTRLGLAADPWVIDGGRYALDAESAGADSFLLKATALGSQAASDPGCASITLSDQGARAPAECWQ</sequence>
<keyword evidence="2" id="KW-0472">Membrane</keyword>
<dbReference type="RefSeq" id="WP_136853460.1">
    <property type="nucleotide sequence ID" value="NZ_SWCI01000006.1"/>
</dbReference>
<evidence type="ECO:0000313" key="3">
    <source>
        <dbReference type="EMBL" id="TKB48783.1"/>
    </source>
</evidence>
<dbReference type="Pfam" id="PF16732">
    <property type="entry name" value="ComP_DUS"/>
    <property type="match status" value="1"/>
</dbReference>
<gene>
    <name evidence="3" type="ORF">FCL40_11595</name>
</gene>
<dbReference type="PROSITE" id="PS00409">
    <property type="entry name" value="PROKAR_NTER_METHYL"/>
    <property type="match status" value="1"/>
</dbReference>
<evidence type="ECO:0000256" key="2">
    <source>
        <dbReference type="SAM" id="Phobius"/>
    </source>
</evidence>
<keyword evidence="2" id="KW-0812">Transmembrane</keyword>
<name>A0A4U1BCN1_9GAMM</name>
<dbReference type="InterPro" id="IPR045584">
    <property type="entry name" value="Pilin-like"/>
</dbReference>
<evidence type="ECO:0000256" key="1">
    <source>
        <dbReference type="ARBA" id="ARBA00022481"/>
    </source>
</evidence>
<organism evidence="3 4">
    <name type="scientific">Ferrimonas sediminicola</name>
    <dbReference type="NCBI Taxonomy" id="2569538"/>
    <lineage>
        <taxon>Bacteria</taxon>
        <taxon>Pseudomonadati</taxon>
        <taxon>Pseudomonadota</taxon>
        <taxon>Gammaproteobacteria</taxon>
        <taxon>Alteromonadales</taxon>
        <taxon>Ferrimonadaceae</taxon>
        <taxon>Ferrimonas</taxon>
    </lineage>
</organism>
<protein>
    <submittedName>
        <fullName evidence="3">Prepilin-type N-terminal cleavage/methylation domain-containing protein</fullName>
    </submittedName>
</protein>
<feature type="transmembrane region" description="Helical" evidence="2">
    <location>
        <begin position="12"/>
        <end position="30"/>
    </location>
</feature>
<comment type="caution">
    <text evidence="3">The sequence shown here is derived from an EMBL/GenBank/DDBJ whole genome shotgun (WGS) entry which is preliminary data.</text>
</comment>
<dbReference type="Gene3D" id="3.30.700.10">
    <property type="entry name" value="Glycoprotein, Type 4 Pilin"/>
    <property type="match status" value="1"/>
</dbReference>
<dbReference type="InterPro" id="IPR031982">
    <property type="entry name" value="PilE-like"/>
</dbReference>
<dbReference type="GO" id="GO:0015627">
    <property type="term" value="C:type II protein secretion system complex"/>
    <property type="evidence" value="ECO:0007669"/>
    <property type="project" value="InterPro"/>
</dbReference>
<evidence type="ECO:0000313" key="4">
    <source>
        <dbReference type="Proteomes" id="UP000305674"/>
    </source>
</evidence>
<keyword evidence="4" id="KW-1185">Reference proteome</keyword>